<name>A0ABV9BW16_9ACTN</name>
<proteinExistence type="predicted"/>
<reference evidence="2" key="1">
    <citation type="journal article" date="2019" name="Int. J. Syst. Evol. Microbiol.">
        <title>The Global Catalogue of Microorganisms (GCM) 10K type strain sequencing project: providing services to taxonomists for standard genome sequencing and annotation.</title>
        <authorList>
            <consortium name="The Broad Institute Genomics Platform"/>
            <consortium name="The Broad Institute Genome Sequencing Center for Infectious Disease"/>
            <person name="Wu L."/>
            <person name="Ma J."/>
        </authorList>
    </citation>
    <scope>NUCLEOTIDE SEQUENCE [LARGE SCALE GENOMIC DNA]</scope>
    <source>
        <strain evidence="2">CECT 8064</strain>
    </source>
</reference>
<organism evidence="1 2">
    <name type="scientific">Streptomyces ehimensis</name>
    <dbReference type="NCBI Taxonomy" id="68195"/>
    <lineage>
        <taxon>Bacteria</taxon>
        <taxon>Bacillati</taxon>
        <taxon>Actinomycetota</taxon>
        <taxon>Actinomycetes</taxon>
        <taxon>Kitasatosporales</taxon>
        <taxon>Streptomycetaceae</taxon>
        <taxon>Streptomyces</taxon>
    </lineage>
</organism>
<keyword evidence="2" id="KW-1185">Reference proteome</keyword>
<protein>
    <submittedName>
        <fullName evidence="1">Uncharacterized protein</fullName>
    </submittedName>
</protein>
<dbReference type="Proteomes" id="UP001595990">
    <property type="component" value="Unassembled WGS sequence"/>
</dbReference>
<gene>
    <name evidence="1" type="ORF">ACFPEN_36295</name>
</gene>
<sequence length="159" mass="16947">MFSGGLEGHITRTFRRLPRKTGAHYDYVPPAWSTQCVMPAPDGAWHANVSFQLDGTTWTVGIGQPGFGYPKPGSHPGVDETLTSFVDGSVSLMVSSDKSPGAPASAGASEYTYYTPTNHNDGKGTVTINQGLTSGSIDVWLTPSAPDPLNFRIKGRWAC</sequence>
<accession>A0ABV9BW16</accession>
<dbReference type="RefSeq" id="WP_411951981.1">
    <property type="nucleotide sequence ID" value="NZ_JBHSFS010000043.1"/>
</dbReference>
<evidence type="ECO:0000313" key="2">
    <source>
        <dbReference type="Proteomes" id="UP001595990"/>
    </source>
</evidence>
<dbReference type="EMBL" id="JBHSFS010000043">
    <property type="protein sequence ID" value="MFC4518316.1"/>
    <property type="molecule type" value="Genomic_DNA"/>
</dbReference>
<comment type="caution">
    <text evidence="1">The sequence shown here is derived from an EMBL/GenBank/DDBJ whole genome shotgun (WGS) entry which is preliminary data.</text>
</comment>
<evidence type="ECO:0000313" key="1">
    <source>
        <dbReference type="EMBL" id="MFC4518316.1"/>
    </source>
</evidence>